<organism evidence="2 3">
    <name type="scientific">Eumeta variegata</name>
    <name type="common">Bagworm moth</name>
    <name type="synonym">Eumeta japonica</name>
    <dbReference type="NCBI Taxonomy" id="151549"/>
    <lineage>
        <taxon>Eukaryota</taxon>
        <taxon>Metazoa</taxon>
        <taxon>Ecdysozoa</taxon>
        <taxon>Arthropoda</taxon>
        <taxon>Hexapoda</taxon>
        <taxon>Insecta</taxon>
        <taxon>Pterygota</taxon>
        <taxon>Neoptera</taxon>
        <taxon>Endopterygota</taxon>
        <taxon>Lepidoptera</taxon>
        <taxon>Glossata</taxon>
        <taxon>Ditrysia</taxon>
        <taxon>Tineoidea</taxon>
        <taxon>Psychidae</taxon>
        <taxon>Oiketicinae</taxon>
        <taxon>Eumeta</taxon>
    </lineage>
</organism>
<sequence>MKNFDLKSKRKQRDSFSFFISNSPRSKRVWIQSEYPPLKLNNSRAYEEGRGRRTHHRSAPAARVHSPRARFSSALCREMSPTSRRNDNECAIYIIPVLSN</sequence>
<name>A0A4C1UJR3_EUMVA</name>
<protein>
    <submittedName>
        <fullName evidence="2">Uncharacterized protein</fullName>
    </submittedName>
</protein>
<feature type="region of interest" description="Disordered" evidence="1">
    <location>
        <begin position="42"/>
        <end position="66"/>
    </location>
</feature>
<reference evidence="2 3" key="1">
    <citation type="journal article" date="2019" name="Commun. Biol.">
        <title>The bagworm genome reveals a unique fibroin gene that provides high tensile strength.</title>
        <authorList>
            <person name="Kono N."/>
            <person name="Nakamura H."/>
            <person name="Ohtoshi R."/>
            <person name="Tomita M."/>
            <person name="Numata K."/>
            <person name="Arakawa K."/>
        </authorList>
    </citation>
    <scope>NUCLEOTIDE SEQUENCE [LARGE SCALE GENOMIC DNA]</scope>
</reference>
<evidence type="ECO:0000313" key="2">
    <source>
        <dbReference type="EMBL" id="GBP26222.1"/>
    </source>
</evidence>
<accession>A0A4C1UJR3</accession>
<gene>
    <name evidence="2" type="ORF">EVAR_16073_1</name>
</gene>
<dbReference type="AlphaFoldDB" id="A0A4C1UJR3"/>
<dbReference type="EMBL" id="BGZK01000178">
    <property type="protein sequence ID" value="GBP26222.1"/>
    <property type="molecule type" value="Genomic_DNA"/>
</dbReference>
<evidence type="ECO:0000313" key="3">
    <source>
        <dbReference type="Proteomes" id="UP000299102"/>
    </source>
</evidence>
<evidence type="ECO:0000256" key="1">
    <source>
        <dbReference type="SAM" id="MobiDB-lite"/>
    </source>
</evidence>
<proteinExistence type="predicted"/>
<comment type="caution">
    <text evidence="2">The sequence shown here is derived from an EMBL/GenBank/DDBJ whole genome shotgun (WGS) entry which is preliminary data.</text>
</comment>
<dbReference type="Proteomes" id="UP000299102">
    <property type="component" value="Unassembled WGS sequence"/>
</dbReference>
<keyword evidence="3" id="KW-1185">Reference proteome</keyword>